<protein>
    <submittedName>
        <fullName evidence="2">Uncharacterized protein</fullName>
    </submittedName>
</protein>
<dbReference type="AlphaFoldDB" id="A0A914YLA0"/>
<evidence type="ECO:0000313" key="1">
    <source>
        <dbReference type="Proteomes" id="UP000887577"/>
    </source>
</evidence>
<dbReference type="Proteomes" id="UP000887577">
    <property type="component" value="Unplaced"/>
</dbReference>
<accession>A0A914YLA0</accession>
<dbReference type="WBParaSite" id="PSU_v2.g21127.t1">
    <property type="protein sequence ID" value="PSU_v2.g21127.t1"/>
    <property type="gene ID" value="PSU_v2.g21127"/>
</dbReference>
<proteinExistence type="predicted"/>
<keyword evidence="1" id="KW-1185">Reference proteome</keyword>
<name>A0A914YLA0_9BILA</name>
<sequence length="118" mass="13928">MILKFQSIFLITGFLTIFIESGYSLNKYIDGYETLNYRPILDRRKRSTTSTESITDDSSIELRFRSHNRVFNLKLYPVDSETVFSDDHQLDINGEYLNTNSIRPEEFLYEGFIKGLFF</sequence>
<evidence type="ECO:0000313" key="2">
    <source>
        <dbReference type="WBParaSite" id="PSU_v2.g21127.t1"/>
    </source>
</evidence>
<organism evidence="1 2">
    <name type="scientific">Panagrolaimus superbus</name>
    <dbReference type="NCBI Taxonomy" id="310955"/>
    <lineage>
        <taxon>Eukaryota</taxon>
        <taxon>Metazoa</taxon>
        <taxon>Ecdysozoa</taxon>
        <taxon>Nematoda</taxon>
        <taxon>Chromadorea</taxon>
        <taxon>Rhabditida</taxon>
        <taxon>Tylenchina</taxon>
        <taxon>Panagrolaimomorpha</taxon>
        <taxon>Panagrolaimoidea</taxon>
        <taxon>Panagrolaimidae</taxon>
        <taxon>Panagrolaimus</taxon>
    </lineage>
</organism>
<reference evidence="2" key="1">
    <citation type="submission" date="2022-11" db="UniProtKB">
        <authorList>
            <consortium name="WormBaseParasite"/>
        </authorList>
    </citation>
    <scope>IDENTIFICATION</scope>
</reference>